<dbReference type="AlphaFoldDB" id="A0AAV7SAA8"/>
<evidence type="ECO:0000256" key="1">
    <source>
        <dbReference type="SAM" id="MobiDB-lite"/>
    </source>
</evidence>
<gene>
    <name evidence="2" type="ORF">NDU88_001972</name>
</gene>
<feature type="compositionally biased region" description="Basic and acidic residues" evidence="1">
    <location>
        <begin position="13"/>
        <end position="30"/>
    </location>
</feature>
<dbReference type="Proteomes" id="UP001066276">
    <property type="component" value="Chromosome 4_2"/>
</dbReference>
<proteinExistence type="predicted"/>
<feature type="region of interest" description="Disordered" evidence="1">
    <location>
        <begin position="1"/>
        <end position="59"/>
    </location>
</feature>
<dbReference type="EMBL" id="JANPWB010000008">
    <property type="protein sequence ID" value="KAJ1161487.1"/>
    <property type="molecule type" value="Genomic_DNA"/>
</dbReference>
<name>A0AAV7SAA8_PLEWA</name>
<protein>
    <submittedName>
        <fullName evidence="2">Uncharacterized protein</fullName>
    </submittedName>
</protein>
<accession>A0AAV7SAA8</accession>
<evidence type="ECO:0000313" key="2">
    <source>
        <dbReference type="EMBL" id="KAJ1161487.1"/>
    </source>
</evidence>
<reference evidence="2" key="1">
    <citation type="journal article" date="2022" name="bioRxiv">
        <title>Sequencing and chromosome-scale assembly of the giantPleurodeles waltlgenome.</title>
        <authorList>
            <person name="Brown T."/>
            <person name="Elewa A."/>
            <person name="Iarovenko S."/>
            <person name="Subramanian E."/>
            <person name="Araus A.J."/>
            <person name="Petzold A."/>
            <person name="Susuki M."/>
            <person name="Suzuki K.-i.T."/>
            <person name="Hayashi T."/>
            <person name="Toyoda A."/>
            <person name="Oliveira C."/>
            <person name="Osipova E."/>
            <person name="Leigh N.D."/>
            <person name="Simon A."/>
            <person name="Yun M.H."/>
        </authorList>
    </citation>
    <scope>NUCLEOTIDE SEQUENCE</scope>
    <source>
        <strain evidence="2">20211129_DDA</strain>
        <tissue evidence="2">Liver</tissue>
    </source>
</reference>
<organism evidence="2 3">
    <name type="scientific">Pleurodeles waltl</name>
    <name type="common">Iberian ribbed newt</name>
    <dbReference type="NCBI Taxonomy" id="8319"/>
    <lineage>
        <taxon>Eukaryota</taxon>
        <taxon>Metazoa</taxon>
        <taxon>Chordata</taxon>
        <taxon>Craniata</taxon>
        <taxon>Vertebrata</taxon>
        <taxon>Euteleostomi</taxon>
        <taxon>Amphibia</taxon>
        <taxon>Batrachia</taxon>
        <taxon>Caudata</taxon>
        <taxon>Salamandroidea</taxon>
        <taxon>Salamandridae</taxon>
        <taxon>Pleurodelinae</taxon>
        <taxon>Pleurodeles</taxon>
    </lineage>
</organism>
<evidence type="ECO:0000313" key="3">
    <source>
        <dbReference type="Proteomes" id="UP001066276"/>
    </source>
</evidence>
<sequence>MRAEGGAQQTKTSMKEEEKMPLTAVDRKTLAETQSPAPAVREAPSANSGHAWGKAWPPQVGGYPKLGGGKGVREEGKKGIYLGGGDGIAQAQLKGKQMNGV</sequence>
<comment type="caution">
    <text evidence="2">The sequence shown here is derived from an EMBL/GenBank/DDBJ whole genome shotgun (WGS) entry which is preliminary data.</text>
</comment>
<keyword evidence="3" id="KW-1185">Reference proteome</keyword>